<dbReference type="RefSeq" id="WP_250859303.1">
    <property type="nucleotide sequence ID" value="NZ_JAGSOJ010000002.1"/>
</dbReference>
<dbReference type="InterPro" id="IPR050090">
    <property type="entry name" value="Tyrosine_recombinase_XerCD"/>
</dbReference>
<dbReference type="InterPro" id="IPR013762">
    <property type="entry name" value="Integrase-like_cat_sf"/>
</dbReference>
<dbReference type="Pfam" id="PF02899">
    <property type="entry name" value="Phage_int_SAM_1"/>
    <property type="match status" value="1"/>
</dbReference>
<evidence type="ECO:0000256" key="1">
    <source>
        <dbReference type="ARBA" id="ARBA00003283"/>
    </source>
</evidence>
<dbReference type="GO" id="GO:0003677">
    <property type="term" value="F:DNA binding"/>
    <property type="evidence" value="ECO:0007669"/>
    <property type="project" value="UniProtKB-UniRule"/>
</dbReference>
<organism evidence="9 10">
    <name type="scientific">Oceanirhabdus seepicola</name>
    <dbReference type="NCBI Taxonomy" id="2828781"/>
    <lineage>
        <taxon>Bacteria</taxon>
        <taxon>Bacillati</taxon>
        <taxon>Bacillota</taxon>
        <taxon>Clostridia</taxon>
        <taxon>Eubacteriales</taxon>
        <taxon>Clostridiaceae</taxon>
        <taxon>Oceanirhabdus</taxon>
    </lineage>
</organism>
<reference evidence="9" key="1">
    <citation type="journal article" date="2021" name="mSystems">
        <title>Bacteria and Archaea Synergistically Convert Glycine Betaine to Biogenic Methane in the Formosa Cold Seep of the South China Sea.</title>
        <authorList>
            <person name="Li L."/>
            <person name="Zhang W."/>
            <person name="Zhang S."/>
            <person name="Song L."/>
            <person name="Sun Q."/>
            <person name="Zhang H."/>
            <person name="Xiang H."/>
            <person name="Dong X."/>
        </authorList>
    </citation>
    <scope>NUCLEOTIDE SEQUENCE</scope>
    <source>
        <strain evidence="9">ZWT</strain>
    </source>
</reference>
<proteinExistence type="inferred from homology"/>
<dbReference type="InterPro" id="IPR011010">
    <property type="entry name" value="DNA_brk_join_enz"/>
</dbReference>
<dbReference type="Proteomes" id="UP001056429">
    <property type="component" value="Unassembled WGS sequence"/>
</dbReference>
<accession>A0A9J6P2H7</accession>
<dbReference type="PROSITE" id="PS51900">
    <property type="entry name" value="CB"/>
    <property type="match status" value="1"/>
</dbReference>
<dbReference type="InterPro" id="IPR004107">
    <property type="entry name" value="Integrase_SAM-like_N"/>
</dbReference>
<name>A0A9J6P2H7_9CLOT</name>
<feature type="domain" description="Tyr recombinase" evidence="7">
    <location>
        <begin position="109"/>
        <end position="284"/>
    </location>
</feature>
<evidence type="ECO:0000256" key="4">
    <source>
        <dbReference type="ARBA" id="ARBA00023125"/>
    </source>
</evidence>
<evidence type="ECO:0000259" key="7">
    <source>
        <dbReference type="PROSITE" id="PS51898"/>
    </source>
</evidence>
<dbReference type="Gene3D" id="1.10.443.10">
    <property type="entry name" value="Intergrase catalytic core"/>
    <property type="match status" value="1"/>
</dbReference>
<dbReference type="InterPro" id="IPR044068">
    <property type="entry name" value="CB"/>
</dbReference>
<evidence type="ECO:0000256" key="5">
    <source>
        <dbReference type="ARBA" id="ARBA00023172"/>
    </source>
</evidence>
<dbReference type="Pfam" id="PF00589">
    <property type="entry name" value="Phage_integrase"/>
    <property type="match status" value="1"/>
</dbReference>
<evidence type="ECO:0000256" key="6">
    <source>
        <dbReference type="PROSITE-ProRule" id="PRU01248"/>
    </source>
</evidence>
<dbReference type="GO" id="GO:0006310">
    <property type="term" value="P:DNA recombination"/>
    <property type="evidence" value="ECO:0007669"/>
    <property type="project" value="UniProtKB-KW"/>
</dbReference>
<dbReference type="PROSITE" id="PS51898">
    <property type="entry name" value="TYR_RECOMBINASE"/>
    <property type="match status" value="1"/>
</dbReference>
<sequence length="286" mass="33048">MLLHKVIEKFIHNLITTDKSKETIKSYTTDLSTFENFIYAKYNCPMYITDLEVPDIEDYLYSLKLKNLSTASRSRHLYTLRSLWNYAYKNKLCKWNIAMGVEPIKIQKKERTYLSAEEVNELIGAIDHTLINLVIQTLFYTGMRISECLNLQIANVNFENKTIHVIAGKGNKNRNIPINDHLLILLKDYLNNDRPEIDSNYFFATKRSGKLSSAYVNRILNETVKNLGWNKHVTPHILRHSFASNLIKNGVNLVHVQKLLGHSNLKVTSIYTHANFDELGESVNTL</sequence>
<dbReference type="InterPro" id="IPR002104">
    <property type="entry name" value="Integrase_catalytic"/>
</dbReference>
<evidence type="ECO:0000313" key="10">
    <source>
        <dbReference type="Proteomes" id="UP001056429"/>
    </source>
</evidence>
<dbReference type="GO" id="GO:0015074">
    <property type="term" value="P:DNA integration"/>
    <property type="evidence" value="ECO:0007669"/>
    <property type="project" value="UniProtKB-KW"/>
</dbReference>
<comment type="function">
    <text evidence="1">Site-specific tyrosine recombinase, which acts by catalyzing the cutting and rejoining of the recombining DNA molecules.</text>
</comment>
<comment type="caution">
    <text evidence="9">The sequence shown here is derived from an EMBL/GenBank/DDBJ whole genome shotgun (WGS) entry which is preliminary data.</text>
</comment>
<protein>
    <submittedName>
        <fullName evidence="9">Tyrosine-type recombinase/integrase</fullName>
    </submittedName>
</protein>
<keyword evidence="10" id="KW-1185">Reference proteome</keyword>
<evidence type="ECO:0000256" key="2">
    <source>
        <dbReference type="ARBA" id="ARBA00008857"/>
    </source>
</evidence>
<gene>
    <name evidence="9" type="ORF">KDK92_11015</name>
</gene>
<dbReference type="EMBL" id="JAGSOJ010000002">
    <property type="protein sequence ID" value="MCM1990265.1"/>
    <property type="molecule type" value="Genomic_DNA"/>
</dbReference>
<keyword evidence="5" id="KW-0233">DNA recombination</keyword>
<dbReference type="PANTHER" id="PTHR30349:SF64">
    <property type="entry name" value="PROPHAGE INTEGRASE INTD-RELATED"/>
    <property type="match status" value="1"/>
</dbReference>
<evidence type="ECO:0000259" key="8">
    <source>
        <dbReference type="PROSITE" id="PS51900"/>
    </source>
</evidence>
<dbReference type="SUPFAM" id="SSF56349">
    <property type="entry name" value="DNA breaking-rejoining enzymes"/>
    <property type="match status" value="1"/>
</dbReference>
<dbReference type="AlphaFoldDB" id="A0A9J6P2H7"/>
<comment type="similarity">
    <text evidence="2">Belongs to the 'phage' integrase family.</text>
</comment>
<dbReference type="PANTHER" id="PTHR30349">
    <property type="entry name" value="PHAGE INTEGRASE-RELATED"/>
    <property type="match status" value="1"/>
</dbReference>
<reference evidence="9" key="2">
    <citation type="submission" date="2021-04" db="EMBL/GenBank/DDBJ databases">
        <authorList>
            <person name="Dong X."/>
        </authorList>
    </citation>
    <scope>NUCLEOTIDE SEQUENCE</scope>
    <source>
        <strain evidence="9">ZWT</strain>
    </source>
</reference>
<keyword evidence="3" id="KW-0229">DNA integration</keyword>
<dbReference type="Gene3D" id="1.10.150.130">
    <property type="match status" value="1"/>
</dbReference>
<evidence type="ECO:0000256" key="3">
    <source>
        <dbReference type="ARBA" id="ARBA00022908"/>
    </source>
</evidence>
<dbReference type="InterPro" id="IPR010998">
    <property type="entry name" value="Integrase_recombinase_N"/>
</dbReference>
<feature type="domain" description="Core-binding (CB)" evidence="8">
    <location>
        <begin position="1"/>
        <end position="88"/>
    </location>
</feature>
<keyword evidence="4 6" id="KW-0238">DNA-binding</keyword>
<evidence type="ECO:0000313" key="9">
    <source>
        <dbReference type="EMBL" id="MCM1990265.1"/>
    </source>
</evidence>